<dbReference type="InterPro" id="IPR025110">
    <property type="entry name" value="AMP-bd_C"/>
</dbReference>
<gene>
    <name evidence="5" type="ORF">ACFPM7_14960</name>
</gene>
<evidence type="ECO:0000256" key="2">
    <source>
        <dbReference type="ARBA" id="ARBA00022598"/>
    </source>
</evidence>
<evidence type="ECO:0000259" key="3">
    <source>
        <dbReference type="Pfam" id="PF00501"/>
    </source>
</evidence>
<dbReference type="Gene3D" id="3.30.530.20">
    <property type="match status" value="1"/>
</dbReference>
<dbReference type="RefSeq" id="WP_378248211.1">
    <property type="nucleotide sequence ID" value="NZ_JBHSKF010000006.1"/>
</dbReference>
<dbReference type="Gene3D" id="3.40.50.12780">
    <property type="entry name" value="N-terminal domain of ligase-like"/>
    <property type="match status" value="1"/>
</dbReference>
<dbReference type="SUPFAM" id="SSF55961">
    <property type="entry name" value="Bet v1-like"/>
    <property type="match status" value="1"/>
</dbReference>
<dbReference type="PROSITE" id="PS00455">
    <property type="entry name" value="AMP_BINDING"/>
    <property type="match status" value="1"/>
</dbReference>
<dbReference type="PANTHER" id="PTHR43201:SF5">
    <property type="entry name" value="MEDIUM-CHAIN ACYL-COA LIGASE ACSF2, MITOCHONDRIAL"/>
    <property type="match status" value="1"/>
</dbReference>
<dbReference type="PANTHER" id="PTHR43201">
    <property type="entry name" value="ACYL-COA SYNTHETASE"/>
    <property type="match status" value="1"/>
</dbReference>
<name>A0ABW0EQR6_9PSEU</name>
<dbReference type="InterPro" id="IPR045851">
    <property type="entry name" value="AMP-bd_C_sf"/>
</dbReference>
<comment type="caution">
    <text evidence="5">The sequence shown here is derived from an EMBL/GenBank/DDBJ whole genome shotgun (WGS) entry which is preliminary data.</text>
</comment>
<proteinExistence type="inferred from homology"/>
<keyword evidence="6" id="KW-1185">Reference proteome</keyword>
<dbReference type="EMBL" id="JBHSKF010000006">
    <property type="protein sequence ID" value="MFC5288359.1"/>
    <property type="molecule type" value="Genomic_DNA"/>
</dbReference>
<dbReference type="InterPro" id="IPR000873">
    <property type="entry name" value="AMP-dep_synth/lig_dom"/>
</dbReference>
<accession>A0ABW0EQR6</accession>
<dbReference type="InterPro" id="IPR023393">
    <property type="entry name" value="START-like_dom_sf"/>
</dbReference>
<dbReference type="Pfam" id="PF13193">
    <property type="entry name" value="AMP-binding_C"/>
    <property type="match status" value="1"/>
</dbReference>
<dbReference type="SUPFAM" id="SSF56801">
    <property type="entry name" value="Acetyl-CoA synthetase-like"/>
    <property type="match status" value="1"/>
</dbReference>
<dbReference type="Proteomes" id="UP001596157">
    <property type="component" value="Unassembled WGS sequence"/>
</dbReference>
<evidence type="ECO:0000313" key="5">
    <source>
        <dbReference type="EMBL" id="MFC5288359.1"/>
    </source>
</evidence>
<evidence type="ECO:0000313" key="6">
    <source>
        <dbReference type="Proteomes" id="UP001596157"/>
    </source>
</evidence>
<feature type="domain" description="AMP-binding enzyme C-terminal" evidence="4">
    <location>
        <begin position="607"/>
        <end position="681"/>
    </location>
</feature>
<organism evidence="5 6">
    <name type="scientific">Actinokineospora guangxiensis</name>
    <dbReference type="NCBI Taxonomy" id="1490288"/>
    <lineage>
        <taxon>Bacteria</taxon>
        <taxon>Bacillati</taxon>
        <taxon>Actinomycetota</taxon>
        <taxon>Actinomycetes</taxon>
        <taxon>Pseudonocardiales</taxon>
        <taxon>Pseudonocardiaceae</taxon>
        <taxon>Actinokineospora</taxon>
    </lineage>
</organism>
<evidence type="ECO:0000256" key="1">
    <source>
        <dbReference type="ARBA" id="ARBA00006432"/>
    </source>
</evidence>
<evidence type="ECO:0000259" key="4">
    <source>
        <dbReference type="Pfam" id="PF13193"/>
    </source>
</evidence>
<reference evidence="6" key="1">
    <citation type="journal article" date="2019" name="Int. J. Syst. Evol. Microbiol.">
        <title>The Global Catalogue of Microorganisms (GCM) 10K type strain sequencing project: providing services to taxonomists for standard genome sequencing and annotation.</title>
        <authorList>
            <consortium name="The Broad Institute Genomics Platform"/>
            <consortium name="The Broad Institute Genome Sequencing Center for Infectious Disease"/>
            <person name="Wu L."/>
            <person name="Ma J."/>
        </authorList>
    </citation>
    <scope>NUCLEOTIDE SEQUENCE [LARGE SCALE GENOMIC DNA]</scope>
    <source>
        <strain evidence="6">CCUG 59778</strain>
    </source>
</reference>
<protein>
    <submittedName>
        <fullName evidence="5">AMP-binding protein</fullName>
    </submittedName>
</protein>
<comment type="similarity">
    <text evidence="1">Belongs to the ATP-dependent AMP-binding enzyme family.</text>
</comment>
<dbReference type="Pfam" id="PF00501">
    <property type="entry name" value="AMP-binding"/>
    <property type="match status" value="1"/>
</dbReference>
<dbReference type="Gene3D" id="3.30.300.30">
    <property type="match status" value="1"/>
</dbReference>
<dbReference type="InterPro" id="IPR020845">
    <property type="entry name" value="AMP-binding_CS"/>
</dbReference>
<keyword evidence="2" id="KW-0436">Ligase</keyword>
<dbReference type="CDD" id="cd04433">
    <property type="entry name" value="AFD_class_I"/>
    <property type="match status" value="1"/>
</dbReference>
<dbReference type="CDD" id="cd07812">
    <property type="entry name" value="SRPBCC"/>
    <property type="match status" value="1"/>
</dbReference>
<sequence>MSTEIVEIDHTMHHPAHAVWELIGDPVLYPRFAREITACEPAGTGVPSGKGARYRARYAATRTSAPVADEVTVLVHRPGEHLVLVGPHWQGGHLSLRLTPTDRGRATTVQVVLSLPESLTAGTALTPAWLRKRVRRALSLIADQLAGRAVTVSPTRIDATARGGGSVSALRVLTRAGVINPARPATVARQLATVARWGATLAGGLRSALLTDPTAIALVDERGPRTYTDLDRRSTRLANALADRGVRAGRRVAVMCRNHAALPEAAIACGKLGADVLLLNTGLSADQVADVVERHRPVALLADDEFAPLFHHLPDTLRYISTWSAAAGDLTVEHLIEQGATTPLPPPRTPGRVIVLTSGTTGVPKGARRRNPPGLSVAASVLSRIPLRAGERMLVAAPLFHTWGLAALQLSNPLRATLVLQRRFDAEATLAAIAEHRCTSLIAVPVMLQRLLDLPAHVRARYDTSSLRVVASSGSALPGALVTAFMDTFGDILYNLYGSTEVSWASIADPADLRAAPTTAGRCPLGTKVGILDARGHPQPPGVVGRIAVANDMLFEGYTDDTTCEMHDDLMVTGDRGYLDADGRLFVSGRDDDMIVSGGENVFPRPVEDLLMSIDGVLDAAVVGVHDPDYGQRFAAFVALKPGARLHATEIRDYVHAHLERYSVPRDVVFVPHVPRNATGKVVKDLLTEQV</sequence>
<feature type="domain" description="AMP-dependent synthetase/ligase" evidence="3">
    <location>
        <begin position="211"/>
        <end position="558"/>
    </location>
</feature>
<dbReference type="InterPro" id="IPR042099">
    <property type="entry name" value="ANL_N_sf"/>
</dbReference>